<gene>
    <name evidence="2" type="ORF">LIER_36217</name>
</gene>
<evidence type="ECO:0000256" key="1">
    <source>
        <dbReference type="SAM" id="MobiDB-lite"/>
    </source>
</evidence>
<feature type="region of interest" description="Disordered" evidence="1">
    <location>
        <begin position="1"/>
        <end position="64"/>
    </location>
</feature>
<comment type="caution">
    <text evidence="2">The sequence shown here is derived from an EMBL/GenBank/DDBJ whole genome shotgun (WGS) entry which is preliminary data.</text>
</comment>
<feature type="compositionally biased region" description="Basic and acidic residues" evidence="1">
    <location>
        <begin position="27"/>
        <end position="44"/>
    </location>
</feature>
<dbReference type="Proteomes" id="UP001454036">
    <property type="component" value="Unassembled WGS sequence"/>
</dbReference>
<protein>
    <submittedName>
        <fullName evidence="2">Uncharacterized protein</fullName>
    </submittedName>
</protein>
<feature type="compositionally biased region" description="Polar residues" evidence="1">
    <location>
        <begin position="45"/>
        <end position="64"/>
    </location>
</feature>
<evidence type="ECO:0000313" key="2">
    <source>
        <dbReference type="EMBL" id="GAA0145901.1"/>
    </source>
</evidence>
<name>A0AAV3P4B7_LITER</name>
<dbReference type="AlphaFoldDB" id="A0AAV3P4B7"/>
<organism evidence="2 3">
    <name type="scientific">Lithospermum erythrorhizon</name>
    <name type="common">Purple gromwell</name>
    <name type="synonym">Lithospermum officinale var. erythrorhizon</name>
    <dbReference type="NCBI Taxonomy" id="34254"/>
    <lineage>
        <taxon>Eukaryota</taxon>
        <taxon>Viridiplantae</taxon>
        <taxon>Streptophyta</taxon>
        <taxon>Embryophyta</taxon>
        <taxon>Tracheophyta</taxon>
        <taxon>Spermatophyta</taxon>
        <taxon>Magnoliopsida</taxon>
        <taxon>eudicotyledons</taxon>
        <taxon>Gunneridae</taxon>
        <taxon>Pentapetalae</taxon>
        <taxon>asterids</taxon>
        <taxon>lamiids</taxon>
        <taxon>Boraginales</taxon>
        <taxon>Boraginaceae</taxon>
        <taxon>Boraginoideae</taxon>
        <taxon>Lithospermeae</taxon>
        <taxon>Lithospermum</taxon>
    </lineage>
</organism>
<reference evidence="2 3" key="1">
    <citation type="submission" date="2024-01" db="EMBL/GenBank/DDBJ databases">
        <title>The complete chloroplast genome sequence of Lithospermum erythrorhizon: insights into the phylogenetic relationship among Boraginaceae species and the maternal lineages of purple gromwells.</title>
        <authorList>
            <person name="Okada T."/>
            <person name="Watanabe K."/>
        </authorList>
    </citation>
    <scope>NUCLEOTIDE SEQUENCE [LARGE SCALE GENOMIC DNA]</scope>
</reference>
<proteinExistence type="predicted"/>
<dbReference type="EMBL" id="BAABME010016421">
    <property type="protein sequence ID" value="GAA0145901.1"/>
    <property type="molecule type" value="Genomic_DNA"/>
</dbReference>
<keyword evidence="3" id="KW-1185">Reference proteome</keyword>
<accession>A0AAV3P4B7</accession>
<evidence type="ECO:0000313" key="3">
    <source>
        <dbReference type="Proteomes" id="UP001454036"/>
    </source>
</evidence>
<sequence length="153" mass="16919">MSVDSNPQEAGQVLDKLSHPITGQRRNKMEGKSANFKNERKWQEKNSGILKSQKETTYNKGKNVPTENRFNLLAISENVADVASSSKQLIETSQQSAADLATERIRLVKDHELTNLRSKDEGKLEVEAGITKAEALAEKERTGGNVTVVHESS</sequence>